<keyword evidence="2" id="KW-0520">NAD</keyword>
<dbReference type="InterPro" id="IPR036291">
    <property type="entry name" value="NAD(P)-bd_dom_sf"/>
</dbReference>
<evidence type="ECO:0000256" key="1">
    <source>
        <dbReference type="ARBA" id="ARBA00023002"/>
    </source>
</evidence>
<dbReference type="GO" id="GO:0016616">
    <property type="term" value="F:oxidoreductase activity, acting on the CH-OH group of donors, NAD or NADP as acceptor"/>
    <property type="evidence" value="ECO:0007669"/>
    <property type="project" value="InterPro"/>
</dbReference>
<proteinExistence type="predicted"/>
<accession>A0A1G8LE62</accession>
<dbReference type="OrthoDB" id="9805416at2"/>
<dbReference type="Proteomes" id="UP000199017">
    <property type="component" value="Unassembled WGS sequence"/>
</dbReference>
<dbReference type="FunFam" id="3.40.50.720:FF:000363">
    <property type="entry name" value="D-isomer specific 2-hydroxyacid dehydrogenase"/>
    <property type="match status" value="1"/>
</dbReference>
<dbReference type="EMBL" id="FNDU01000008">
    <property type="protein sequence ID" value="SDI53883.1"/>
    <property type="molecule type" value="Genomic_DNA"/>
</dbReference>
<evidence type="ECO:0000313" key="4">
    <source>
        <dbReference type="EMBL" id="SDI53883.1"/>
    </source>
</evidence>
<dbReference type="GO" id="GO:0051287">
    <property type="term" value="F:NAD binding"/>
    <property type="evidence" value="ECO:0007669"/>
    <property type="project" value="InterPro"/>
</dbReference>
<protein>
    <submittedName>
        <fullName evidence="4">Phosphoglycerate dehydrogenase</fullName>
    </submittedName>
</protein>
<dbReference type="SUPFAM" id="SSF52283">
    <property type="entry name" value="Formate/glycerate dehydrogenase catalytic domain-like"/>
    <property type="match status" value="1"/>
</dbReference>
<keyword evidence="5" id="KW-1185">Reference proteome</keyword>
<dbReference type="CDD" id="cd05300">
    <property type="entry name" value="2-Hacid_dh_1"/>
    <property type="match status" value="1"/>
</dbReference>
<reference evidence="4 5" key="1">
    <citation type="submission" date="2016-10" db="EMBL/GenBank/DDBJ databases">
        <authorList>
            <person name="de Groot N.N."/>
        </authorList>
    </citation>
    <scope>NUCLEOTIDE SEQUENCE [LARGE SCALE GENOMIC DNA]</scope>
    <source>
        <strain evidence="5">P4B,CCM 7963,CECT 7998,DSM 25260,IBRC-M 10614,KCTC 13821</strain>
    </source>
</reference>
<evidence type="ECO:0000313" key="5">
    <source>
        <dbReference type="Proteomes" id="UP000199017"/>
    </source>
</evidence>
<dbReference type="RefSeq" id="WP_091586230.1">
    <property type="nucleotide sequence ID" value="NZ_FNDU01000008.1"/>
</dbReference>
<sequence>MSILSTSMLTADLRKELETNFTKESFKFCSSIDEAKPYLKDAEILITLGEDLTAQDIEEAKTLKWIMIISAGMDLMPFEAIHDKGILVTNAKGIHKKPMAEYTMSMILQYARKSDVLKEQERMKHWNRKVEMTEINQQSIGVLGAGAIGQEIARLSKAFGLQTIGLNKNGLQVDYIDKTVTKNNLDFLLKKVDYVVSVLPATRETHHFISQKAFKTMKKDAVFINIGRGQTLNEEALINALHNGEIAHAILDVFDQEPLPEDHPFWEMDNVTVTPHISGISSYYLPRAMDIFKQNLKIYRKGDNRFINQIDVKRGY</sequence>
<dbReference type="STRING" id="930129.SAMN05216352_108252"/>
<name>A0A1G8LE62_9BACI</name>
<dbReference type="InterPro" id="IPR006140">
    <property type="entry name" value="D-isomer_DH_NAD-bd"/>
</dbReference>
<evidence type="ECO:0000259" key="3">
    <source>
        <dbReference type="Pfam" id="PF02826"/>
    </source>
</evidence>
<organism evidence="4 5">
    <name type="scientific">Alteribacillus bidgolensis</name>
    <dbReference type="NCBI Taxonomy" id="930129"/>
    <lineage>
        <taxon>Bacteria</taxon>
        <taxon>Bacillati</taxon>
        <taxon>Bacillota</taxon>
        <taxon>Bacilli</taxon>
        <taxon>Bacillales</taxon>
        <taxon>Bacillaceae</taxon>
        <taxon>Alteribacillus</taxon>
    </lineage>
</organism>
<dbReference type="Pfam" id="PF02826">
    <property type="entry name" value="2-Hacid_dh_C"/>
    <property type="match status" value="1"/>
</dbReference>
<dbReference type="Gene3D" id="3.40.50.720">
    <property type="entry name" value="NAD(P)-binding Rossmann-like Domain"/>
    <property type="match status" value="2"/>
</dbReference>
<dbReference type="SUPFAM" id="SSF51735">
    <property type="entry name" value="NAD(P)-binding Rossmann-fold domains"/>
    <property type="match status" value="1"/>
</dbReference>
<dbReference type="PANTHER" id="PTHR43333">
    <property type="entry name" value="2-HACID_DH_C DOMAIN-CONTAINING PROTEIN"/>
    <property type="match status" value="1"/>
</dbReference>
<keyword evidence="1" id="KW-0560">Oxidoreductase</keyword>
<feature type="domain" description="D-isomer specific 2-hydroxyacid dehydrogenase NAD-binding" evidence="3">
    <location>
        <begin position="104"/>
        <end position="278"/>
    </location>
</feature>
<evidence type="ECO:0000256" key="2">
    <source>
        <dbReference type="ARBA" id="ARBA00023027"/>
    </source>
</evidence>
<dbReference type="PANTHER" id="PTHR43333:SF1">
    <property type="entry name" value="D-ISOMER SPECIFIC 2-HYDROXYACID DEHYDROGENASE NAD-BINDING DOMAIN-CONTAINING PROTEIN"/>
    <property type="match status" value="1"/>
</dbReference>
<dbReference type="AlphaFoldDB" id="A0A1G8LE62"/>
<gene>
    <name evidence="4" type="ORF">SAMN05216352_108252</name>
</gene>